<feature type="domain" description="Methyl-accepting transducer" evidence="8">
    <location>
        <begin position="113"/>
        <end position="342"/>
    </location>
</feature>
<evidence type="ECO:0000259" key="9">
    <source>
        <dbReference type="PROSITE" id="PS50885"/>
    </source>
</evidence>
<dbReference type="SUPFAM" id="SSF58104">
    <property type="entry name" value="Methyl-accepting chemotaxis protein (MCP) signaling domain"/>
    <property type="match status" value="1"/>
</dbReference>
<evidence type="ECO:0000256" key="6">
    <source>
        <dbReference type="PROSITE-ProRule" id="PRU00284"/>
    </source>
</evidence>
<dbReference type="PANTHER" id="PTHR43531">
    <property type="entry name" value="PROTEIN ICFG"/>
    <property type="match status" value="1"/>
</dbReference>
<evidence type="ECO:0000256" key="5">
    <source>
        <dbReference type="ARBA" id="ARBA00029447"/>
    </source>
</evidence>
<dbReference type="GO" id="GO:0004888">
    <property type="term" value="F:transmembrane signaling receptor activity"/>
    <property type="evidence" value="ECO:0007669"/>
    <property type="project" value="InterPro"/>
</dbReference>
<keyword evidence="7" id="KW-0812">Transmembrane</keyword>
<proteinExistence type="inferred from homology"/>
<comment type="similarity">
    <text evidence="5">Belongs to the methyl-accepting chemotaxis (MCP) protein family.</text>
</comment>
<dbReference type="AlphaFoldDB" id="A0A3Q8DVQ8"/>
<protein>
    <submittedName>
        <fullName evidence="10">Methyl-accepting chemotaxis protein</fullName>
    </submittedName>
</protein>
<evidence type="ECO:0000259" key="8">
    <source>
        <dbReference type="PROSITE" id="PS50111"/>
    </source>
</evidence>
<keyword evidence="7" id="KW-1133">Transmembrane helix</keyword>
<feature type="transmembrane region" description="Helical" evidence="7">
    <location>
        <begin position="7"/>
        <end position="26"/>
    </location>
</feature>
<dbReference type="PROSITE" id="PS50111">
    <property type="entry name" value="CHEMOTAXIS_TRANSDUC_2"/>
    <property type="match status" value="1"/>
</dbReference>
<evidence type="ECO:0000256" key="4">
    <source>
        <dbReference type="ARBA" id="ARBA00023224"/>
    </source>
</evidence>
<accession>A0A3Q8DVQ8</accession>
<dbReference type="PRINTS" id="PR00260">
    <property type="entry name" value="CHEMTRNSDUCR"/>
</dbReference>
<feature type="transmembrane region" description="Helical" evidence="7">
    <location>
        <begin position="32"/>
        <end position="54"/>
    </location>
</feature>
<sequence length="386" mass="41563">MLKNISIRTVIVVFLICNFTTINIIFLLPLPALIKLVMLNIVSVFTFACSWFYITKYLVMPINAVKNSIDEVNAGNLSVRIPVFGNNCAGRLIPGVNQLAESLSLLVSEIRSSSDSASVLSEQLAMRSFELSAKTEQQSAMLVETAANMEEIAAGTKNNAENTVLVSEHAQEATVFAGHGGKLMEEVATNMHSINECTNKMTEIITLIDSIAFQTNILALNAAVEAARAGEHGRGFTVVAGEVRNLAHRSSESAKNIKSLIAVTTDNVKQGEDIVHRAEVNMNKIVEGAERVNGLMAQISVSTQQQQQGIEQIATALSELEQATQGSVMIADELAGSSDALKAQVTDLQSRTRDFRLTEHAAARPHSKPALNTGKRVARFAASAQA</sequence>
<keyword evidence="4 6" id="KW-0807">Transducer</keyword>
<dbReference type="PANTHER" id="PTHR43531:SF14">
    <property type="entry name" value="METHYL-ACCEPTING CHEMOTAXIS PROTEIN I-RELATED"/>
    <property type="match status" value="1"/>
</dbReference>
<organism evidence="10">
    <name type="scientific">Morganella morganii</name>
    <name type="common">Proteus morganii</name>
    <dbReference type="NCBI Taxonomy" id="582"/>
    <lineage>
        <taxon>Bacteria</taxon>
        <taxon>Pseudomonadati</taxon>
        <taxon>Pseudomonadota</taxon>
        <taxon>Gammaproteobacteria</taxon>
        <taxon>Enterobacterales</taxon>
        <taxon>Morganellaceae</taxon>
        <taxon>Morganella</taxon>
    </lineage>
</organism>
<dbReference type="GO" id="GO:0006935">
    <property type="term" value="P:chemotaxis"/>
    <property type="evidence" value="ECO:0007669"/>
    <property type="project" value="UniProtKB-KW"/>
</dbReference>
<reference evidence="10" key="1">
    <citation type="journal article" date="2018" name="J. Antimicrob. Chemother.">
        <title>A novel cfr-carrying Tn7 transposon derivative characterized in Morganella morganii of swine origin in China.</title>
        <authorList>
            <person name="Chen Y."/>
            <person name="Lei C."/>
            <person name="Zuo L."/>
            <person name="Kong L."/>
            <person name="Kang Z."/>
            <person name="Zeng J."/>
            <person name="Zhang X."/>
            <person name="Wang H."/>
        </authorList>
    </citation>
    <scope>NUCLEOTIDE SEQUENCE</scope>
    <source>
        <strain evidence="10">BCMM24</strain>
    </source>
</reference>
<dbReference type="InterPro" id="IPR051310">
    <property type="entry name" value="MCP_chemotaxis"/>
</dbReference>
<dbReference type="GO" id="GO:0007165">
    <property type="term" value="P:signal transduction"/>
    <property type="evidence" value="ECO:0007669"/>
    <property type="project" value="UniProtKB-KW"/>
</dbReference>
<evidence type="ECO:0000313" key="10">
    <source>
        <dbReference type="EMBL" id="AVA19488.1"/>
    </source>
</evidence>
<dbReference type="SMART" id="SM00283">
    <property type="entry name" value="MA"/>
    <property type="match status" value="1"/>
</dbReference>
<dbReference type="GO" id="GO:0005886">
    <property type="term" value="C:plasma membrane"/>
    <property type="evidence" value="ECO:0007669"/>
    <property type="project" value="TreeGrafter"/>
</dbReference>
<keyword evidence="3" id="KW-0145">Chemotaxis</keyword>
<evidence type="ECO:0000256" key="2">
    <source>
        <dbReference type="ARBA" id="ARBA00022481"/>
    </source>
</evidence>
<dbReference type="RefSeq" id="WP_250208847.1">
    <property type="nucleotide sequence ID" value="NZ_JAVJNK010000006.1"/>
</dbReference>
<reference evidence="10" key="2">
    <citation type="submission" date="2018-01" db="EMBL/GenBank/DDBJ databases">
        <authorList>
            <person name="Lei C.W."/>
            <person name="Chen Y.P."/>
            <person name="Wang H.N."/>
        </authorList>
    </citation>
    <scope>NUCLEOTIDE SEQUENCE</scope>
    <source>
        <strain evidence="10">BCMM24</strain>
    </source>
</reference>
<comment type="subcellular location">
    <subcellularLocation>
        <location evidence="1">Membrane</location>
    </subcellularLocation>
</comment>
<evidence type="ECO:0000256" key="1">
    <source>
        <dbReference type="ARBA" id="ARBA00004370"/>
    </source>
</evidence>
<evidence type="ECO:0000256" key="3">
    <source>
        <dbReference type="ARBA" id="ARBA00022500"/>
    </source>
</evidence>
<dbReference type="Gene3D" id="1.10.287.950">
    <property type="entry name" value="Methyl-accepting chemotaxis protein"/>
    <property type="match status" value="1"/>
</dbReference>
<keyword evidence="2" id="KW-0488">Methylation</keyword>
<feature type="domain" description="HAMP" evidence="9">
    <location>
        <begin position="56"/>
        <end position="108"/>
    </location>
</feature>
<dbReference type="InterPro" id="IPR003660">
    <property type="entry name" value="HAMP_dom"/>
</dbReference>
<dbReference type="PROSITE" id="PS50885">
    <property type="entry name" value="HAMP"/>
    <property type="match status" value="1"/>
</dbReference>
<dbReference type="FunFam" id="1.10.287.950:FF:000001">
    <property type="entry name" value="Methyl-accepting chemotaxis sensory transducer"/>
    <property type="match status" value="1"/>
</dbReference>
<evidence type="ECO:0000256" key="7">
    <source>
        <dbReference type="SAM" id="Phobius"/>
    </source>
</evidence>
<dbReference type="EMBL" id="MG832661">
    <property type="protein sequence ID" value="AVA19488.1"/>
    <property type="molecule type" value="Genomic_DNA"/>
</dbReference>
<keyword evidence="7" id="KW-0472">Membrane</keyword>
<dbReference type="InterPro" id="IPR004089">
    <property type="entry name" value="MCPsignal_dom"/>
</dbReference>
<dbReference type="InterPro" id="IPR004090">
    <property type="entry name" value="Chemotax_Me-accpt_rcpt"/>
</dbReference>
<name>A0A3Q8DVQ8_MORMO</name>
<dbReference type="Pfam" id="PF00015">
    <property type="entry name" value="MCPsignal"/>
    <property type="match status" value="1"/>
</dbReference>
<dbReference type="CDD" id="cd06225">
    <property type="entry name" value="HAMP"/>
    <property type="match status" value="1"/>
</dbReference>